<sequence length="345" mass="36117">MDKRKLMLLMGALVIAIGTALAARSMLSGGAPTPVAQAIVPVAPQGPKVMVAQRALPTGTIITQDALKFQAWPQEMVKDAYFVEGKVDTNKLLGTVVRFPITAGQPLTQGALVRPGDRGFLAAALGPGMRAVTITVSARTGVAGFVFPGDHVDLVLTQTVTPINNSGDNKTLPTLNVAETIIRNLRVLATDQSTDTEQVDGKTVVKTFGTVTLEVSPKLAEKIAVADKLGTLSLSLRSIADNQSELERAVASGQVKLPPGASREEENRLLTAALNRPIDSNTTYQTGGDVSRFSTKAMMKPGPASGGTPRPSMSPLLPPSGPPTPSGPTVRVTRGQTTTVEQARN</sequence>
<proteinExistence type="predicted"/>
<evidence type="ECO:0000256" key="1">
    <source>
        <dbReference type="SAM" id="MobiDB-lite"/>
    </source>
</evidence>
<keyword evidence="5" id="KW-1185">Reference proteome</keyword>
<keyword evidence="2" id="KW-0732">Signal</keyword>
<dbReference type="CDD" id="cd11614">
    <property type="entry name" value="SAF_CpaB_FlgA_like"/>
    <property type="match status" value="1"/>
</dbReference>
<evidence type="ECO:0000313" key="4">
    <source>
        <dbReference type="EMBL" id="MBC2652211.1"/>
    </source>
</evidence>
<dbReference type="RefSeq" id="WP_185683630.1">
    <property type="nucleotide sequence ID" value="NZ_JACLAU010000016.1"/>
</dbReference>
<feature type="compositionally biased region" description="Low complexity" evidence="1">
    <location>
        <begin position="327"/>
        <end position="345"/>
    </location>
</feature>
<dbReference type="Gene3D" id="3.90.1210.10">
    <property type="entry name" value="Antifreeze-like/N-acetylneuraminic acid synthase C-terminal domain"/>
    <property type="match status" value="1"/>
</dbReference>
<feature type="chain" id="PRO_5031496387" evidence="2">
    <location>
        <begin position="23"/>
        <end position="345"/>
    </location>
</feature>
<feature type="signal peptide" evidence="2">
    <location>
        <begin position="1"/>
        <end position="22"/>
    </location>
</feature>
<organism evidence="4 5">
    <name type="scientific">Novosphingobium aerophilum</name>
    <dbReference type="NCBI Taxonomy" id="2839843"/>
    <lineage>
        <taxon>Bacteria</taxon>
        <taxon>Pseudomonadati</taxon>
        <taxon>Pseudomonadota</taxon>
        <taxon>Alphaproteobacteria</taxon>
        <taxon>Sphingomonadales</taxon>
        <taxon>Sphingomonadaceae</taxon>
        <taxon>Novosphingobium</taxon>
    </lineage>
</organism>
<dbReference type="Pfam" id="PF08666">
    <property type="entry name" value="SAF"/>
    <property type="match status" value="1"/>
</dbReference>
<evidence type="ECO:0000313" key="5">
    <source>
        <dbReference type="Proteomes" id="UP000520156"/>
    </source>
</evidence>
<comment type="caution">
    <text evidence="4">The sequence shown here is derived from an EMBL/GenBank/DDBJ whole genome shotgun (WGS) entry which is preliminary data.</text>
</comment>
<dbReference type="AlphaFoldDB" id="A0A7X1F8B0"/>
<dbReference type="InterPro" id="IPR017592">
    <property type="entry name" value="Pilus_assmbl_Flp-typ_CpaB"/>
</dbReference>
<feature type="compositionally biased region" description="Polar residues" evidence="1">
    <location>
        <begin position="279"/>
        <end position="294"/>
    </location>
</feature>
<evidence type="ECO:0000256" key="2">
    <source>
        <dbReference type="SAM" id="SignalP"/>
    </source>
</evidence>
<dbReference type="NCBIfam" id="TIGR03177">
    <property type="entry name" value="pilus_cpaB"/>
    <property type="match status" value="1"/>
</dbReference>
<dbReference type="SMART" id="SM00858">
    <property type="entry name" value="SAF"/>
    <property type="match status" value="1"/>
</dbReference>
<name>A0A7X1F8B0_9SPHN</name>
<feature type="region of interest" description="Disordered" evidence="1">
    <location>
        <begin position="279"/>
        <end position="345"/>
    </location>
</feature>
<gene>
    <name evidence="4" type="primary">cpaB</name>
    <name evidence="4" type="ORF">H7F49_10880</name>
</gene>
<dbReference type="InterPro" id="IPR013974">
    <property type="entry name" value="SAF"/>
</dbReference>
<dbReference type="Pfam" id="PF16976">
    <property type="entry name" value="RcpC"/>
    <property type="match status" value="1"/>
</dbReference>
<dbReference type="EMBL" id="JACLAU010000016">
    <property type="protein sequence ID" value="MBC2652211.1"/>
    <property type="molecule type" value="Genomic_DNA"/>
</dbReference>
<dbReference type="Proteomes" id="UP000520156">
    <property type="component" value="Unassembled WGS sequence"/>
</dbReference>
<reference evidence="4 5" key="1">
    <citation type="submission" date="2020-08" db="EMBL/GenBank/DDBJ databases">
        <title>The genome sequence of Novosphingobium flavum 4Y4.</title>
        <authorList>
            <person name="Liu Y."/>
        </authorList>
    </citation>
    <scope>NUCLEOTIDE SEQUENCE [LARGE SCALE GENOMIC DNA]</scope>
    <source>
        <strain evidence="4 5">4Y4</strain>
    </source>
</reference>
<accession>A0A7X1F8B0</accession>
<feature type="compositionally biased region" description="Pro residues" evidence="1">
    <location>
        <begin position="316"/>
        <end position="326"/>
    </location>
</feature>
<feature type="domain" description="SAF" evidence="3">
    <location>
        <begin position="47"/>
        <end position="113"/>
    </location>
</feature>
<dbReference type="InterPro" id="IPR031571">
    <property type="entry name" value="RcpC_dom"/>
</dbReference>
<protein>
    <submittedName>
        <fullName evidence="4">Flp pilus assembly protein CpaB</fullName>
    </submittedName>
</protein>
<evidence type="ECO:0000259" key="3">
    <source>
        <dbReference type="SMART" id="SM00858"/>
    </source>
</evidence>